<dbReference type="CTD" id="34021"/>
<dbReference type="OrthoDB" id="537444at2759"/>
<dbReference type="Proteomes" id="UP000494040">
    <property type="component" value="Unassembled WGS sequence"/>
</dbReference>
<keyword evidence="6" id="KW-1185">Reference proteome</keyword>
<evidence type="ECO:0000313" key="6">
    <source>
        <dbReference type="Proteomes" id="UP000494040"/>
    </source>
</evidence>
<dbReference type="Pfam" id="PF00198">
    <property type="entry name" value="2-oxoacid_dh"/>
    <property type="match status" value="1"/>
</dbReference>
<dbReference type="InterPro" id="IPR011053">
    <property type="entry name" value="Single_hybrid_motif"/>
</dbReference>
<dbReference type="AlphaFoldDB" id="A0A8I6S4T3"/>
<dbReference type="InterPro" id="IPR045257">
    <property type="entry name" value="E2/Pdx1"/>
</dbReference>
<evidence type="ECO:0000256" key="2">
    <source>
        <dbReference type="SAM" id="MobiDB-lite"/>
    </source>
</evidence>
<dbReference type="Gene3D" id="4.10.320.10">
    <property type="entry name" value="E3-binding domain"/>
    <property type="match status" value="1"/>
</dbReference>
<evidence type="ECO:0000313" key="5">
    <source>
        <dbReference type="EnsemblMetazoa" id="XP_014256164.1"/>
    </source>
</evidence>
<dbReference type="GO" id="GO:0006086">
    <property type="term" value="P:pyruvate decarboxylation to acetyl-CoA"/>
    <property type="evidence" value="ECO:0007669"/>
    <property type="project" value="InterPro"/>
</dbReference>
<dbReference type="InterPro" id="IPR001078">
    <property type="entry name" value="2-oxoacid_DH_actylTfrase"/>
</dbReference>
<reference evidence="5" key="1">
    <citation type="submission" date="2022-01" db="UniProtKB">
        <authorList>
            <consortium name="EnsemblMetazoa"/>
        </authorList>
    </citation>
    <scope>IDENTIFICATION</scope>
</reference>
<dbReference type="InterPro" id="IPR036625">
    <property type="entry name" value="E3-bd_dom_sf"/>
</dbReference>
<dbReference type="PANTHER" id="PTHR23151">
    <property type="entry name" value="DIHYDROLIPOAMIDE ACETYL/SUCCINYL-TRANSFERASE-RELATED"/>
    <property type="match status" value="1"/>
</dbReference>
<dbReference type="OMA" id="ATIEWEA"/>
<evidence type="ECO:0008006" key="7">
    <source>
        <dbReference type="Google" id="ProtNLM"/>
    </source>
</evidence>
<dbReference type="InterPro" id="IPR004167">
    <property type="entry name" value="PSBD"/>
</dbReference>
<accession>A0A8I6S4T3</accession>
<dbReference type="Gene3D" id="2.40.50.100">
    <property type="match status" value="1"/>
</dbReference>
<dbReference type="EnsemblMetazoa" id="XM_014400678.2">
    <property type="protein sequence ID" value="XP_014256164.1"/>
    <property type="gene ID" value="LOC106670387"/>
</dbReference>
<feature type="region of interest" description="Disordered" evidence="2">
    <location>
        <begin position="43"/>
        <end position="97"/>
    </location>
</feature>
<organism evidence="5 6">
    <name type="scientific">Cimex lectularius</name>
    <name type="common">Bed bug</name>
    <name type="synonym">Acanthia lectularia</name>
    <dbReference type="NCBI Taxonomy" id="79782"/>
    <lineage>
        <taxon>Eukaryota</taxon>
        <taxon>Metazoa</taxon>
        <taxon>Ecdysozoa</taxon>
        <taxon>Arthropoda</taxon>
        <taxon>Hexapoda</taxon>
        <taxon>Insecta</taxon>
        <taxon>Pterygota</taxon>
        <taxon>Neoptera</taxon>
        <taxon>Paraneoptera</taxon>
        <taxon>Hemiptera</taxon>
        <taxon>Heteroptera</taxon>
        <taxon>Panheteroptera</taxon>
        <taxon>Cimicomorpha</taxon>
        <taxon>Cimicidae</taxon>
        <taxon>Cimex</taxon>
    </lineage>
</organism>
<sequence>MGFETPEEGYLAKILVPAGTKDVPVGKPVCVICENETDIGSFANFEDKSGSSVPKMPVSPTLSTPSTPPQPPTPTPSTVTPAPATPAPVTPAPVTSRALTEKGRVYASPMAKNLAEKKNLRLEDVGKGSGIYGSVKVADLQMLKDKTVSQQLQSATFPPYEDHPISGMRSAIAKKLLQSKQISPHFYTSVECVMDEVLLLKSKLNAVLEKEKLKLTVNDFVVKATALATKKVPAANSAWLETVIRRYKSVDVCVAVSIKSGLITPIVFGADTKGLIEISENIKTLSKKARDGTLQPQEYQGGTITVSNMGMYGVLHFCPIINPPQTCILGVGSSHEKFVPVNKVGVVKNVMVVTLSADHRVVDGAIAAQWLRAFREFIEDPHKMLL</sequence>
<dbReference type="SUPFAM" id="SSF52777">
    <property type="entry name" value="CoA-dependent acyltransferases"/>
    <property type="match status" value="1"/>
</dbReference>
<dbReference type="RefSeq" id="XP_014256164.1">
    <property type="nucleotide sequence ID" value="XM_014400678.2"/>
</dbReference>
<name>A0A8I6S4T3_CIMLE</name>
<dbReference type="FunFam" id="3.30.559.10:FF:000003">
    <property type="entry name" value="Acetyltransferase component of pyruvate dehydrogenase complex"/>
    <property type="match status" value="1"/>
</dbReference>
<dbReference type="GO" id="GO:0004742">
    <property type="term" value="F:dihydrolipoyllysine-residue acetyltransferase activity"/>
    <property type="evidence" value="ECO:0007669"/>
    <property type="project" value="TreeGrafter"/>
</dbReference>
<comment type="similarity">
    <text evidence="1">Belongs to the 2-oxoacid dehydrogenase family.</text>
</comment>
<dbReference type="SUPFAM" id="SSF51230">
    <property type="entry name" value="Single hybrid motif"/>
    <property type="match status" value="1"/>
</dbReference>
<dbReference type="Pfam" id="PF02817">
    <property type="entry name" value="E3_binding"/>
    <property type="match status" value="1"/>
</dbReference>
<dbReference type="KEGG" id="clec:106670387"/>
<dbReference type="InterPro" id="IPR023213">
    <property type="entry name" value="CAT-like_dom_sf"/>
</dbReference>
<dbReference type="GeneID" id="106670387"/>
<evidence type="ECO:0000256" key="1">
    <source>
        <dbReference type="ARBA" id="ARBA00007317"/>
    </source>
</evidence>
<evidence type="ECO:0000259" key="3">
    <source>
        <dbReference type="Pfam" id="PF00198"/>
    </source>
</evidence>
<evidence type="ECO:0000259" key="4">
    <source>
        <dbReference type="Pfam" id="PF02817"/>
    </source>
</evidence>
<protein>
    <recommendedName>
        <fullName evidence="7">Dihydrolipoyllysine-residue acetyltransferase</fullName>
    </recommendedName>
</protein>
<feature type="compositionally biased region" description="Pro residues" evidence="2">
    <location>
        <begin position="66"/>
        <end position="75"/>
    </location>
</feature>
<dbReference type="Gene3D" id="3.30.559.10">
    <property type="entry name" value="Chloramphenicol acetyltransferase-like domain"/>
    <property type="match status" value="1"/>
</dbReference>
<feature type="domain" description="2-oxoacid dehydrogenase acyltransferase catalytic" evidence="3">
    <location>
        <begin position="159"/>
        <end position="386"/>
    </location>
</feature>
<proteinExistence type="inferred from homology"/>
<dbReference type="PANTHER" id="PTHR23151:SF90">
    <property type="entry name" value="DIHYDROLIPOYLLYSINE-RESIDUE ACETYLTRANSFERASE COMPONENT OF PYRUVATE DEHYDROGENASE COMPLEX, MITOCHONDRIAL-RELATED"/>
    <property type="match status" value="1"/>
</dbReference>
<feature type="domain" description="Peripheral subunit-binding (PSBD)" evidence="4">
    <location>
        <begin position="105"/>
        <end position="140"/>
    </location>
</feature>
<dbReference type="GO" id="GO:0045254">
    <property type="term" value="C:pyruvate dehydrogenase complex"/>
    <property type="evidence" value="ECO:0007669"/>
    <property type="project" value="InterPro"/>
</dbReference>